<dbReference type="SUPFAM" id="SSF52080">
    <property type="entry name" value="Ribosomal proteins L15p and L18e"/>
    <property type="match status" value="1"/>
</dbReference>
<dbReference type="GO" id="GO:0003735">
    <property type="term" value="F:structural constituent of ribosome"/>
    <property type="evidence" value="ECO:0007669"/>
    <property type="project" value="InterPro"/>
</dbReference>
<sequence length="243" mass="26256">MTASSLAVRPGAFISRQPVLLAGRMAAAPSRTGASSLSMKIFDWQRRDAFAQDPSVGAWKEEDGLGSLTYAPGSRQRRDRKGRGIAAGQGHQCGFGMRGQKSRSGRPTRPGFEGGQMPLYRRMPKLVGRPMGPGHVRANYGLLKVDVLNKCAPNSEVTYETCLEQGLMTKLRIKKGTTVFRGRQLVKVIGCNDAERDTVQLSVKGLTVKAHAFTASAVEQIQANGGRCVLLNPVTGEEIKADE</sequence>
<evidence type="ECO:0000256" key="1">
    <source>
        <dbReference type="ARBA" id="ARBA00007320"/>
    </source>
</evidence>
<keyword evidence="2" id="KW-0689">Ribosomal protein</keyword>
<dbReference type="PANTHER" id="PTHR12934:SF11">
    <property type="entry name" value="LARGE RIBOSOMAL SUBUNIT PROTEIN UL15M"/>
    <property type="match status" value="1"/>
</dbReference>
<dbReference type="EMBL" id="HBEZ01060755">
    <property type="protein sequence ID" value="CAD8664384.1"/>
    <property type="molecule type" value="Transcribed_RNA"/>
</dbReference>
<dbReference type="InterPro" id="IPR021131">
    <property type="entry name" value="Ribosomal_uL15/eL18"/>
</dbReference>
<dbReference type="GO" id="GO:0006412">
    <property type="term" value="P:translation"/>
    <property type="evidence" value="ECO:0007669"/>
    <property type="project" value="InterPro"/>
</dbReference>
<name>A0A7S0R089_9CRYP</name>
<dbReference type="Pfam" id="PF00828">
    <property type="entry name" value="Ribosomal_L27A"/>
    <property type="match status" value="1"/>
</dbReference>
<accession>A0A7S0R089</accession>
<feature type="region of interest" description="Disordered" evidence="4">
    <location>
        <begin position="67"/>
        <end position="118"/>
    </location>
</feature>
<evidence type="ECO:0000313" key="6">
    <source>
        <dbReference type="EMBL" id="CAD8664384.1"/>
    </source>
</evidence>
<evidence type="ECO:0000259" key="5">
    <source>
        <dbReference type="Pfam" id="PF00828"/>
    </source>
</evidence>
<dbReference type="InterPro" id="IPR005749">
    <property type="entry name" value="Ribosomal_uL15_bac-type"/>
</dbReference>
<comment type="similarity">
    <text evidence="1">Belongs to the universal ribosomal protein uL15 family.</text>
</comment>
<evidence type="ECO:0000256" key="3">
    <source>
        <dbReference type="ARBA" id="ARBA00023274"/>
    </source>
</evidence>
<dbReference type="PANTHER" id="PTHR12934">
    <property type="entry name" value="50S RIBOSOMAL PROTEIN L15"/>
    <property type="match status" value="1"/>
</dbReference>
<evidence type="ECO:0000256" key="4">
    <source>
        <dbReference type="SAM" id="MobiDB-lite"/>
    </source>
</evidence>
<reference evidence="6" key="1">
    <citation type="submission" date="2021-01" db="EMBL/GenBank/DDBJ databases">
        <authorList>
            <person name="Corre E."/>
            <person name="Pelletier E."/>
            <person name="Niang G."/>
            <person name="Scheremetjew M."/>
            <person name="Finn R."/>
            <person name="Kale V."/>
            <person name="Holt S."/>
            <person name="Cochrane G."/>
            <person name="Meng A."/>
            <person name="Brown T."/>
            <person name="Cohen L."/>
        </authorList>
    </citation>
    <scope>NUCLEOTIDE SEQUENCE</scope>
    <source>
        <strain evidence="6">CCAP979/52</strain>
    </source>
</reference>
<dbReference type="HAMAP" id="MF_01341">
    <property type="entry name" value="Ribosomal_uL15"/>
    <property type="match status" value="1"/>
</dbReference>
<feature type="domain" description="Large ribosomal subunit protein uL15/eL18" evidence="5">
    <location>
        <begin position="150"/>
        <end position="229"/>
    </location>
</feature>
<protein>
    <recommendedName>
        <fullName evidence="5">Large ribosomal subunit protein uL15/eL18 domain-containing protein</fullName>
    </recommendedName>
</protein>
<dbReference type="NCBIfam" id="TIGR01071">
    <property type="entry name" value="rplO_bact"/>
    <property type="match status" value="1"/>
</dbReference>
<dbReference type="InterPro" id="IPR030878">
    <property type="entry name" value="Ribosomal_uL15"/>
</dbReference>
<dbReference type="AlphaFoldDB" id="A0A7S0R089"/>
<gene>
    <name evidence="6" type="ORF">CCUR1050_LOCUS33376</name>
</gene>
<dbReference type="Gene3D" id="3.100.10.10">
    <property type="match status" value="1"/>
</dbReference>
<dbReference type="InterPro" id="IPR036227">
    <property type="entry name" value="Ribosomal_uL15/eL18_sf"/>
</dbReference>
<proteinExistence type="inferred from homology"/>
<evidence type="ECO:0000256" key="2">
    <source>
        <dbReference type="ARBA" id="ARBA00022980"/>
    </source>
</evidence>
<feature type="compositionally biased region" description="Gly residues" evidence="4">
    <location>
        <begin position="85"/>
        <end position="97"/>
    </location>
</feature>
<keyword evidence="3" id="KW-0687">Ribonucleoprotein</keyword>
<dbReference type="GO" id="GO:0022625">
    <property type="term" value="C:cytosolic large ribosomal subunit"/>
    <property type="evidence" value="ECO:0007669"/>
    <property type="project" value="TreeGrafter"/>
</dbReference>
<organism evidence="6">
    <name type="scientific">Cryptomonas curvata</name>
    <dbReference type="NCBI Taxonomy" id="233186"/>
    <lineage>
        <taxon>Eukaryota</taxon>
        <taxon>Cryptophyceae</taxon>
        <taxon>Cryptomonadales</taxon>
        <taxon>Cryptomonadaceae</taxon>
        <taxon>Cryptomonas</taxon>
    </lineage>
</organism>